<dbReference type="Pfam" id="PF06534">
    <property type="entry name" value="RGM_C"/>
    <property type="match status" value="1"/>
</dbReference>
<feature type="domain" description="Repulsive guidance molecule C-terminal" evidence="9">
    <location>
        <begin position="106"/>
        <end position="345"/>
    </location>
</feature>
<dbReference type="EMBL" id="CP092867">
    <property type="protein sequence ID" value="UYV68267.1"/>
    <property type="molecule type" value="Genomic_DNA"/>
</dbReference>
<keyword evidence="5" id="KW-0732">Signal</keyword>
<evidence type="ECO:0000256" key="4">
    <source>
        <dbReference type="ARBA" id="ARBA00022622"/>
    </source>
</evidence>
<comment type="subcellular location">
    <subcellularLocation>
        <location evidence="1">Cell membrane</location>
        <topology evidence="1">Lipid-anchor</topology>
        <topology evidence="1">GPI-anchor</topology>
    </subcellularLocation>
</comment>
<evidence type="ECO:0000256" key="2">
    <source>
        <dbReference type="ARBA" id="ARBA00005321"/>
    </source>
</evidence>
<protein>
    <submittedName>
        <fullName evidence="11">RGMB</fullName>
    </submittedName>
</protein>
<evidence type="ECO:0000313" key="11">
    <source>
        <dbReference type="EMBL" id="UYV68267.1"/>
    </source>
</evidence>
<keyword evidence="7" id="KW-0325">Glycoprotein</keyword>
<reference evidence="11 12" key="1">
    <citation type="submission" date="2022-01" db="EMBL/GenBank/DDBJ databases">
        <title>A chromosomal length assembly of Cordylochernes scorpioides.</title>
        <authorList>
            <person name="Zeh D."/>
            <person name="Zeh J."/>
        </authorList>
    </citation>
    <scope>NUCLEOTIDE SEQUENCE [LARGE SCALE GENOMIC DNA]</scope>
    <source>
        <strain evidence="11">IN4F17</strain>
        <tissue evidence="11">Whole Body</tissue>
    </source>
</reference>
<keyword evidence="3" id="KW-1003">Cell membrane</keyword>
<evidence type="ECO:0000256" key="7">
    <source>
        <dbReference type="ARBA" id="ARBA00023180"/>
    </source>
</evidence>
<evidence type="ECO:0000313" key="12">
    <source>
        <dbReference type="Proteomes" id="UP001235939"/>
    </source>
</evidence>
<dbReference type="InterPro" id="IPR010536">
    <property type="entry name" value="RGM_N"/>
</dbReference>
<evidence type="ECO:0000259" key="9">
    <source>
        <dbReference type="Pfam" id="PF06534"/>
    </source>
</evidence>
<evidence type="ECO:0000256" key="8">
    <source>
        <dbReference type="ARBA" id="ARBA00023288"/>
    </source>
</evidence>
<dbReference type="InterPro" id="IPR009496">
    <property type="entry name" value="RGM_C"/>
</dbReference>
<gene>
    <name evidence="11" type="ORF">LAZ67_5003659</name>
</gene>
<feature type="domain" description="Repulsive guidance molecule N-terminal" evidence="10">
    <location>
        <begin position="6"/>
        <end position="69"/>
    </location>
</feature>
<evidence type="ECO:0000256" key="6">
    <source>
        <dbReference type="ARBA" id="ARBA00023136"/>
    </source>
</evidence>
<accession>A0ABY6KKD6</accession>
<keyword evidence="8" id="KW-0449">Lipoprotein</keyword>
<sequence>MAGAHCEVNKCARAIKEDHISPGPTYHFCTLLESYDRCVKATAKGCRGILEFHSVSSLVINWQLRFNCSEVIARGPPPSTPVPHLRRPTALPGCSYRGLHQGHLNFSHCALFGDPHLRTFHNDFQTCQLTGAWPLIANPFLAVQVTNEPVMPGSTVTATTRVTVIIREHHLCTKEKTYEARMDSLPSTFVDGTRTGGPDRGVRIREEDPGRHVEIHARHLAARIVLRRVGRYLTFAAKLPTDLAATGMRQAATDGTLELCNQGCPIPERINYHQALSGSGGEEWVAVYGRKGPSALPLRDCQAICRQHNLTGAYYDACLFDLLTTGDISFSEAARDALKDVLNLYPSLALINRTFSSNNQVAAAAVVVTAAGPGRPEILPSVLLLMYLLVAYFLGPT</sequence>
<evidence type="ECO:0000256" key="5">
    <source>
        <dbReference type="ARBA" id="ARBA00022729"/>
    </source>
</evidence>
<dbReference type="InterPro" id="IPR040287">
    <property type="entry name" value="RGM"/>
</dbReference>
<name>A0ABY6KKD6_9ARAC</name>
<dbReference type="PANTHER" id="PTHR31428">
    <property type="entry name" value="RGM DOMAIN FAMILY MEMBER DRAG-1"/>
    <property type="match status" value="1"/>
</dbReference>
<evidence type="ECO:0000256" key="3">
    <source>
        <dbReference type="ARBA" id="ARBA00022475"/>
    </source>
</evidence>
<dbReference type="Pfam" id="PF06535">
    <property type="entry name" value="RGM_N"/>
    <property type="match status" value="1"/>
</dbReference>
<keyword evidence="4" id="KW-0336">GPI-anchor</keyword>
<dbReference type="PANTHER" id="PTHR31428:SF6">
    <property type="entry name" value="REPULSIVE GUIDANCE MOLECULE B HOMOLOG DRAG-1"/>
    <property type="match status" value="1"/>
</dbReference>
<keyword evidence="12" id="KW-1185">Reference proteome</keyword>
<dbReference type="Proteomes" id="UP001235939">
    <property type="component" value="Chromosome 05"/>
</dbReference>
<evidence type="ECO:0000256" key="1">
    <source>
        <dbReference type="ARBA" id="ARBA00004609"/>
    </source>
</evidence>
<proteinExistence type="inferred from homology"/>
<organism evidence="11 12">
    <name type="scientific">Cordylochernes scorpioides</name>
    <dbReference type="NCBI Taxonomy" id="51811"/>
    <lineage>
        <taxon>Eukaryota</taxon>
        <taxon>Metazoa</taxon>
        <taxon>Ecdysozoa</taxon>
        <taxon>Arthropoda</taxon>
        <taxon>Chelicerata</taxon>
        <taxon>Arachnida</taxon>
        <taxon>Pseudoscorpiones</taxon>
        <taxon>Cheliferoidea</taxon>
        <taxon>Chernetidae</taxon>
        <taxon>Cordylochernes</taxon>
    </lineage>
</organism>
<dbReference type="Gene3D" id="3.40.1000.10">
    <property type="entry name" value="Mog1/PsbP, alpha/beta/alpha sandwich"/>
    <property type="match status" value="1"/>
</dbReference>
<comment type="similarity">
    <text evidence="2">Belongs to the repulsive guidance molecule (RGM) family.</text>
</comment>
<evidence type="ECO:0000259" key="10">
    <source>
        <dbReference type="Pfam" id="PF06535"/>
    </source>
</evidence>
<keyword evidence="6" id="KW-0472">Membrane</keyword>